<feature type="chain" id="PRO_5041650652" description="Secreted protein" evidence="1">
    <location>
        <begin position="25"/>
        <end position="116"/>
    </location>
</feature>
<reference evidence="2" key="1">
    <citation type="submission" date="2019-08" db="EMBL/GenBank/DDBJ databases">
        <title>The improved chromosome-level genome for the pearl oyster Pinctada fucata martensii using PacBio sequencing and Hi-C.</title>
        <authorList>
            <person name="Zheng Z."/>
        </authorList>
    </citation>
    <scope>NUCLEOTIDE SEQUENCE</scope>
    <source>
        <strain evidence="2">ZZ-2019</strain>
        <tissue evidence="2">Adductor muscle</tissue>
    </source>
</reference>
<evidence type="ECO:0000313" key="3">
    <source>
        <dbReference type="Proteomes" id="UP001186944"/>
    </source>
</evidence>
<dbReference type="AlphaFoldDB" id="A0AA88Y4M4"/>
<evidence type="ECO:0000256" key="1">
    <source>
        <dbReference type="SAM" id="SignalP"/>
    </source>
</evidence>
<accession>A0AA88Y4M4</accession>
<feature type="signal peptide" evidence="1">
    <location>
        <begin position="1"/>
        <end position="24"/>
    </location>
</feature>
<gene>
    <name evidence="2" type="ORF">FSP39_010579</name>
</gene>
<proteinExistence type="predicted"/>
<evidence type="ECO:0000313" key="2">
    <source>
        <dbReference type="EMBL" id="KAK3097541.1"/>
    </source>
</evidence>
<protein>
    <recommendedName>
        <fullName evidence="4">Secreted protein</fullName>
    </recommendedName>
</protein>
<keyword evidence="3" id="KW-1185">Reference proteome</keyword>
<evidence type="ECO:0008006" key="4">
    <source>
        <dbReference type="Google" id="ProtNLM"/>
    </source>
</evidence>
<dbReference type="Proteomes" id="UP001186944">
    <property type="component" value="Unassembled WGS sequence"/>
</dbReference>
<organism evidence="2 3">
    <name type="scientific">Pinctada imbricata</name>
    <name type="common">Atlantic pearl-oyster</name>
    <name type="synonym">Pinctada martensii</name>
    <dbReference type="NCBI Taxonomy" id="66713"/>
    <lineage>
        <taxon>Eukaryota</taxon>
        <taxon>Metazoa</taxon>
        <taxon>Spiralia</taxon>
        <taxon>Lophotrochozoa</taxon>
        <taxon>Mollusca</taxon>
        <taxon>Bivalvia</taxon>
        <taxon>Autobranchia</taxon>
        <taxon>Pteriomorphia</taxon>
        <taxon>Pterioida</taxon>
        <taxon>Pterioidea</taxon>
        <taxon>Pteriidae</taxon>
        <taxon>Pinctada</taxon>
    </lineage>
</organism>
<keyword evidence="1" id="KW-0732">Signal</keyword>
<comment type="caution">
    <text evidence="2">The sequence shown here is derived from an EMBL/GenBank/DDBJ whole genome shotgun (WGS) entry which is preliminary data.</text>
</comment>
<dbReference type="EMBL" id="VSWD01000007">
    <property type="protein sequence ID" value="KAK3097541.1"/>
    <property type="molecule type" value="Genomic_DNA"/>
</dbReference>
<sequence>MLSVKLVLLVPVAIMMLTIDGAQLDTVELSTYIVEALLDMTDMVTEESSSHKQLRQSQVVESDSNVKRVIEAICSFTNPFDIESTSQDLYCLSSGVPAKSDLLKTCLMFKVLGKLK</sequence>
<name>A0AA88Y4M4_PINIB</name>